<dbReference type="InterPro" id="IPR036126">
    <property type="entry name" value="TBCA_sf"/>
</dbReference>
<comment type="caution">
    <text evidence="6">The sequence shown here is derived from an EMBL/GenBank/DDBJ whole genome shotgun (WGS) entry which is preliminary data.</text>
</comment>
<gene>
    <name evidence="6" type="ORF">LPJ64_004108</name>
</gene>
<comment type="subcellular location">
    <subcellularLocation>
        <location evidence="3">Cytoplasm</location>
        <location evidence="3">Cytoskeleton</location>
    </subcellularLocation>
</comment>
<feature type="region of interest" description="Disordered" evidence="5">
    <location>
        <begin position="115"/>
        <end position="137"/>
    </location>
</feature>
<organism evidence="6 7">
    <name type="scientific">Coemansia asiatica</name>
    <dbReference type="NCBI Taxonomy" id="1052880"/>
    <lineage>
        <taxon>Eukaryota</taxon>
        <taxon>Fungi</taxon>
        <taxon>Fungi incertae sedis</taxon>
        <taxon>Zoopagomycota</taxon>
        <taxon>Kickxellomycotina</taxon>
        <taxon>Kickxellomycetes</taxon>
        <taxon>Kickxellales</taxon>
        <taxon>Kickxellaceae</taxon>
        <taxon>Coemansia</taxon>
    </lineage>
</organism>
<proteinExistence type="inferred from homology"/>
<feature type="coiled-coil region" evidence="4">
    <location>
        <begin position="23"/>
        <end position="57"/>
    </location>
</feature>
<comment type="similarity">
    <text evidence="1 3">Belongs to the TBCA family.</text>
</comment>
<dbReference type="SUPFAM" id="SSF46988">
    <property type="entry name" value="Tubulin chaperone cofactor A"/>
    <property type="match status" value="1"/>
</dbReference>
<dbReference type="Proteomes" id="UP001145021">
    <property type="component" value="Unassembled WGS sequence"/>
</dbReference>
<dbReference type="PANTHER" id="PTHR21500:SF0">
    <property type="entry name" value="TUBULIN-SPECIFIC CHAPERONE A"/>
    <property type="match status" value="1"/>
</dbReference>
<dbReference type="GO" id="GO:0007021">
    <property type="term" value="P:tubulin complex assembly"/>
    <property type="evidence" value="ECO:0007669"/>
    <property type="project" value="UniProtKB-UniRule"/>
</dbReference>
<dbReference type="EMBL" id="JANBOH010000186">
    <property type="protein sequence ID" value="KAJ1644195.1"/>
    <property type="molecule type" value="Genomic_DNA"/>
</dbReference>
<reference evidence="6" key="1">
    <citation type="submission" date="2022-07" db="EMBL/GenBank/DDBJ databases">
        <title>Phylogenomic reconstructions and comparative analyses of Kickxellomycotina fungi.</title>
        <authorList>
            <person name="Reynolds N.K."/>
            <person name="Stajich J.E."/>
            <person name="Barry K."/>
            <person name="Grigoriev I.V."/>
            <person name="Crous P."/>
            <person name="Smith M.E."/>
        </authorList>
    </citation>
    <scope>NUCLEOTIDE SEQUENCE</scope>
    <source>
        <strain evidence="6">NBRC 105413</strain>
    </source>
</reference>
<evidence type="ECO:0000313" key="6">
    <source>
        <dbReference type="EMBL" id="KAJ1644195.1"/>
    </source>
</evidence>
<dbReference type="PANTHER" id="PTHR21500">
    <property type="entry name" value="TUBULIN-SPECIFIC CHAPERONE A"/>
    <property type="match status" value="1"/>
</dbReference>
<keyword evidence="4" id="KW-0175">Coiled coil</keyword>
<keyword evidence="7" id="KW-1185">Reference proteome</keyword>
<evidence type="ECO:0000313" key="7">
    <source>
        <dbReference type="Proteomes" id="UP001145021"/>
    </source>
</evidence>
<dbReference type="InterPro" id="IPR004226">
    <property type="entry name" value="TBCA"/>
</dbReference>
<dbReference type="GO" id="GO:0048487">
    <property type="term" value="F:beta-tubulin binding"/>
    <property type="evidence" value="ECO:0007669"/>
    <property type="project" value="InterPro"/>
</dbReference>
<evidence type="ECO:0000256" key="2">
    <source>
        <dbReference type="ARBA" id="ARBA00023186"/>
    </source>
</evidence>
<evidence type="ECO:0000256" key="5">
    <source>
        <dbReference type="SAM" id="MobiDB-lite"/>
    </source>
</evidence>
<keyword evidence="3" id="KW-0206">Cytoskeleton</keyword>
<keyword evidence="3" id="KW-0493">Microtubule</keyword>
<dbReference type="Gene3D" id="1.20.58.90">
    <property type="match status" value="1"/>
</dbReference>
<dbReference type="AlphaFoldDB" id="A0A9W7XGQ5"/>
<keyword evidence="2 3" id="KW-0143">Chaperone</keyword>
<evidence type="ECO:0000256" key="4">
    <source>
        <dbReference type="SAM" id="Coils"/>
    </source>
</evidence>
<evidence type="ECO:0000256" key="3">
    <source>
        <dbReference type="RuleBase" id="RU364030"/>
    </source>
</evidence>
<dbReference type="GO" id="GO:0007023">
    <property type="term" value="P:post-chaperonin tubulin folding pathway"/>
    <property type="evidence" value="ECO:0007669"/>
    <property type="project" value="UniProtKB-UniRule"/>
</dbReference>
<evidence type="ECO:0000256" key="1">
    <source>
        <dbReference type="ARBA" id="ARBA00006806"/>
    </source>
</evidence>
<keyword evidence="3" id="KW-0963">Cytoplasm</keyword>
<accession>A0A9W7XGQ5</accession>
<dbReference type="GO" id="GO:0005829">
    <property type="term" value="C:cytosol"/>
    <property type="evidence" value="ECO:0007669"/>
    <property type="project" value="TreeGrafter"/>
</dbReference>
<comment type="subunit">
    <text evidence="3">Supercomplex made of cofactors A to E. Cofactors A and D function by capturing and stabilizing tubulin in a quasi-native conformation. Cofactor E binds to the cofactor D-tubulin complex; interaction with cofactor C then causes the release of tubulin polypeptides that are committed to the native state.</text>
</comment>
<dbReference type="Pfam" id="PF02970">
    <property type="entry name" value="TBCA"/>
    <property type="match status" value="1"/>
</dbReference>
<protein>
    <recommendedName>
        <fullName evidence="3">Tubulin-specific chaperone A</fullName>
    </recommendedName>
</protein>
<dbReference type="GO" id="GO:0005874">
    <property type="term" value="C:microtubule"/>
    <property type="evidence" value="ECO:0007669"/>
    <property type="project" value="UniProtKB-KW"/>
</dbReference>
<sequence length="137" mass="15271">MASKTAWSPEALKRSLKIKASAVKRLVKDKAVYMTELKEQQQRIENMRAQQGVHEADIRKQNEVLEETLQMIPHIERRIKDSTKDLENLLLTVKVELGSSQEFADAKAAIQEAKNALPEDTTAAEAEDDAATADVVA</sequence>
<name>A0A9W7XGQ5_9FUNG</name>